<feature type="domain" description="Ribonucleotide reductase large subunit N-terminal" evidence="1">
    <location>
        <begin position="30"/>
        <end position="65"/>
    </location>
</feature>
<proteinExistence type="predicted"/>
<protein>
    <recommendedName>
        <fullName evidence="1">Ribonucleotide reductase large subunit N-terminal domain-containing protein</fullName>
    </recommendedName>
</protein>
<dbReference type="KEGG" id="halu:HUG12_09110"/>
<dbReference type="GO" id="GO:0004748">
    <property type="term" value="F:ribonucleoside-diphosphate reductase activity, thioredoxin disulfide as acceptor"/>
    <property type="evidence" value="ECO:0007669"/>
    <property type="project" value="InterPro"/>
</dbReference>
<sequence length="81" mass="8818">MTDGTAFVLPAKRVRGDTLRERLTETVYERVLPARYLRRGPDGDVVETPEGLFERVAAAVADAERAMVPTPRDGSGGSTSR</sequence>
<dbReference type="EMBL" id="CP058579">
    <property type="protein sequence ID" value="QLG61873.1"/>
    <property type="molecule type" value="Genomic_DNA"/>
</dbReference>
<name>A0A7D5LA92_9EURY</name>
<keyword evidence="3" id="KW-1185">Reference proteome</keyword>
<organism evidence="2 3">
    <name type="scientific">Halorarum salinum</name>
    <dbReference type="NCBI Taxonomy" id="2743089"/>
    <lineage>
        <taxon>Archaea</taxon>
        <taxon>Methanobacteriati</taxon>
        <taxon>Methanobacteriota</taxon>
        <taxon>Stenosarchaea group</taxon>
        <taxon>Halobacteria</taxon>
        <taxon>Halobacteriales</taxon>
        <taxon>Haloferacaceae</taxon>
        <taxon>Halorarum</taxon>
    </lineage>
</organism>
<accession>A0A7D5LA92</accession>
<dbReference type="GeneID" id="56037615"/>
<dbReference type="Proteomes" id="UP000509626">
    <property type="component" value="Chromosome"/>
</dbReference>
<dbReference type="GO" id="GO:0009263">
    <property type="term" value="P:deoxyribonucleotide biosynthetic process"/>
    <property type="evidence" value="ECO:0007669"/>
    <property type="project" value="InterPro"/>
</dbReference>
<dbReference type="Pfam" id="PF00317">
    <property type="entry name" value="Ribonuc_red_lgN"/>
    <property type="match status" value="1"/>
</dbReference>
<dbReference type="GO" id="GO:0005524">
    <property type="term" value="F:ATP binding"/>
    <property type="evidence" value="ECO:0007669"/>
    <property type="project" value="InterPro"/>
</dbReference>
<dbReference type="RefSeq" id="WP_179268458.1">
    <property type="nucleotide sequence ID" value="NZ_CP058579.1"/>
</dbReference>
<dbReference type="InterPro" id="IPR013509">
    <property type="entry name" value="RNR_lsu_N"/>
</dbReference>
<evidence type="ECO:0000313" key="3">
    <source>
        <dbReference type="Proteomes" id="UP000509626"/>
    </source>
</evidence>
<evidence type="ECO:0000259" key="1">
    <source>
        <dbReference type="Pfam" id="PF00317"/>
    </source>
</evidence>
<reference evidence="2 3" key="1">
    <citation type="submission" date="2020-06" db="EMBL/GenBank/DDBJ databases">
        <title>NJ-3-1, isolated from saline soil.</title>
        <authorList>
            <person name="Cui H.L."/>
            <person name="Shi X."/>
        </authorList>
    </citation>
    <scope>NUCLEOTIDE SEQUENCE [LARGE SCALE GENOMIC DNA]</scope>
    <source>
        <strain evidence="2 3">NJ-3-1</strain>
    </source>
</reference>
<dbReference type="AlphaFoldDB" id="A0A7D5LA92"/>
<gene>
    <name evidence="2" type="ORF">HUG12_09110</name>
</gene>
<evidence type="ECO:0000313" key="2">
    <source>
        <dbReference type="EMBL" id="QLG61873.1"/>
    </source>
</evidence>